<accession>A0ABV4BW14</accession>
<dbReference type="RefSeq" id="WP_369736605.1">
    <property type="nucleotide sequence ID" value="NZ_JBGEDP010000001.1"/>
</dbReference>
<feature type="coiled-coil region" evidence="1">
    <location>
        <begin position="57"/>
        <end position="96"/>
    </location>
</feature>
<reference evidence="2 3" key="1">
    <citation type="submission" date="2024-08" db="EMBL/GenBank/DDBJ databases">
        <title>Mycobacterium servetensis sp. nov., a novel rapid-growing mycobacterial species recovered from a human patient in Zaragoza, Spain.</title>
        <authorList>
            <person name="Tristancho-Baro A.I."/>
            <person name="Buenestado-Serrano S."/>
            <person name="Garcia De Viedma D."/>
            <person name="Milagro-Beamonte A."/>
            <person name="Burillo N."/>
            <person name="Sanz S."/>
            <person name="Lopez-Calleja A.I."/>
            <person name="Penas-Utrilla D."/>
            <person name="Guardingo M."/>
            <person name="Garcia M.J."/>
            <person name="Vinuelas-Bayon J."/>
        </authorList>
    </citation>
    <scope>NUCLEOTIDE SEQUENCE [LARGE SCALE GENOMIC DNA]</scope>
    <source>
        <strain evidence="3">HUMS_12744610</strain>
    </source>
</reference>
<proteinExistence type="predicted"/>
<sequence>MYWLIVSGLAVVTAVGAPAGHGFLDVVVVLAIAAAIRWLYKRATAPKPTAPVYVSPSDLHTQALQAEEERMSELQRAEAAAKAAAEQRRREAIEAARRAAAGDDGMTWG</sequence>
<evidence type="ECO:0000313" key="3">
    <source>
        <dbReference type="Proteomes" id="UP001564760"/>
    </source>
</evidence>
<comment type="caution">
    <text evidence="2">The sequence shown here is derived from an EMBL/GenBank/DDBJ whole genome shotgun (WGS) entry which is preliminary data.</text>
</comment>
<dbReference type="EMBL" id="JBGEDP010000001">
    <property type="protein sequence ID" value="MEY8013942.1"/>
    <property type="molecule type" value="Genomic_DNA"/>
</dbReference>
<keyword evidence="1" id="KW-0175">Coiled coil</keyword>
<name>A0ABV4BW14_9MYCO</name>
<evidence type="ECO:0008006" key="4">
    <source>
        <dbReference type="Google" id="ProtNLM"/>
    </source>
</evidence>
<evidence type="ECO:0000313" key="2">
    <source>
        <dbReference type="EMBL" id="MEY8013942.1"/>
    </source>
</evidence>
<evidence type="ECO:0000256" key="1">
    <source>
        <dbReference type="SAM" id="Coils"/>
    </source>
</evidence>
<organism evidence="2 3">
    <name type="scientific">Mycobacterium servetii</name>
    <dbReference type="NCBI Taxonomy" id="3237418"/>
    <lineage>
        <taxon>Bacteria</taxon>
        <taxon>Bacillati</taxon>
        <taxon>Actinomycetota</taxon>
        <taxon>Actinomycetes</taxon>
        <taxon>Mycobacteriales</taxon>
        <taxon>Mycobacteriaceae</taxon>
        <taxon>Mycobacterium</taxon>
    </lineage>
</organism>
<gene>
    <name evidence="2" type="ORF">AB8998_02150</name>
</gene>
<dbReference type="Proteomes" id="UP001564760">
    <property type="component" value="Unassembled WGS sequence"/>
</dbReference>
<protein>
    <recommendedName>
        <fullName evidence="4">Transmembrane protein</fullName>
    </recommendedName>
</protein>
<keyword evidence="3" id="KW-1185">Reference proteome</keyword>